<dbReference type="EMBL" id="JARBHB010000007">
    <property type="protein sequence ID" value="KAJ8879476.1"/>
    <property type="molecule type" value="Genomic_DNA"/>
</dbReference>
<gene>
    <name evidence="1" type="ORF">PR048_020084</name>
</gene>
<keyword evidence="2" id="KW-1185">Reference proteome</keyword>
<organism evidence="1 2">
    <name type="scientific">Dryococelus australis</name>
    <dbReference type="NCBI Taxonomy" id="614101"/>
    <lineage>
        <taxon>Eukaryota</taxon>
        <taxon>Metazoa</taxon>
        <taxon>Ecdysozoa</taxon>
        <taxon>Arthropoda</taxon>
        <taxon>Hexapoda</taxon>
        <taxon>Insecta</taxon>
        <taxon>Pterygota</taxon>
        <taxon>Neoptera</taxon>
        <taxon>Polyneoptera</taxon>
        <taxon>Phasmatodea</taxon>
        <taxon>Verophasmatodea</taxon>
        <taxon>Anareolatae</taxon>
        <taxon>Phasmatidae</taxon>
        <taxon>Eurycanthinae</taxon>
        <taxon>Dryococelus</taxon>
    </lineage>
</organism>
<dbReference type="PANTHER" id="PTHR11012:SF56">
    <property type="entry name" value="CHK KINASE-LIKE DOMAIN-CONTAINING PROTEIN-RELATED"/>
    <property type="match status" value="1"/>
</dbReference>
<dbReference type="PANTHER" id="PTHR11012">
    <property type="entry name" value="PROTEIN KINASE-LIKE DOMAIN-CONTAINING"/>
    <property type="match status" value="1"/>
</dbReference>
<name>A0ABQ9H5C4_9NEOP</name>
<dbReference type="Pfam" id="PF02958">
    <property type="entry name" value="EcKL"/>
    <property type="match status" value="1"/>
</dbReference>
<dbReference type="InterPro" id="IPR004119">
    <property type="entry name" value="EcKL"/>
</dbReference>
<proteinExistence type="predicted"/>
<comment type="caution">
    <text evidence="1">The sequence shown here is derived from an EMBL/GenBank/DDBJ whole genome shotgun (WGS) entry which is preliminary data.</text>
</comment>
<sequence>MISETKETADEDIMSKSSYEDILQKLICKHFGNSNHTVKVKDVQDVVQVGNNYLNCLHRISLEILKDNRLEEEKVLIVKVFPEGELLQQFIREEGIFETEITVYNNILPEINKVALNVLGISKFSANHFETGDNNMTVLEDLRLAGYKMADRYAGLNFYHCNQKSR</sequence>
<dbReference type="Proteomes" id="UP001159363">
    <property type="component" value="Chromosome 6"/>
</dbReference>
<protein>
    <submittedName>
        <fullName evidence="1">Uncharacterized protein</fullName>
    </submittedName>
</protein>
<reference evidence="1 2" key="1">
    <citation type="submission" date="2023-02" db="EMBL/GenBank/DDBJ databases">
        <title>LHISI_Scaffold_Assembly.</title>
        <authorList>
            <person name="Stuart O.P."/>
            <person name="Cleave R."/>
            <person name="Magrath M.J.L."/>
            <person name="Mikheyev A.S."/>
        </authorList>
    </citation>
    <scope>NUCLEOTIDE SEQUENCE [LARGE SCALE GENOMIC DNA]</scope>
    <source>
        <strain evidence="1">Daus_M_001</strain>
        <tissue evidence="1">Leg muscle</tissue>
    </source>
</reference>
<evidence type="ECO:0000313" key="2">
    <source>
        <dbReference type="Proteomes" id="UP001159363"/>
    </source>
</evidence>
<accession>A0ABQ9H5C4</accession>
<evidence type="ECO:0000313" key="1">
    <source>
        <dbReference type="EMBL" id="KAJ8879476.1"/>
    </source>
</evidence>